<sequence length="247" mass="27907">MHNNNEGKKQQVVDHRRNLKFPNNKTFVTACNDSLNTKTSTINFIYVTCGKCVLNDNYDMCVLYYIDGVNSRTKMPMAMPISTREPKRTMNQSAATPLKRTVAAESTNQKRRNTIRKQYEQISKTCKRLYCKITPPGYKWKPKSTTVNVEPNVSMHLGTKSRSTNISEPTTLRKSSVSNTLLSSNSFAAQQFLGTVKFGYDQIAPILGYEDLVQGNVTIKRVYYVEGLNNNLFSVGQLCDADLEVAF</sequence>
<protein>
    <recommendedName>
        <fullName evidence="3">Integrase, catalytic region, zinc finger, CCHC-type, peptidase aspartic, catalytic</fullName>
    </recommendedName>
</protein>
<accession>A0ABQ5FZL9</accession>
<dbReference type="Proteomes" id="UP001151760">
    <property type="component" value="Unassembled WGS sequence"/>
</dbReference>
<evidence type="ECO:0000313" key="1">
    <source>
        <dbReference type="EMBL" id="GJT68821.1"/>
    </source>
</evidence>
<reference evidence="1" key="1">
    <citation type="journal article" date="2022" name="Int. J. Mol. Sci.">
        <title>Draft Genome of Tanacetum Coccineum: Genomic Comparison of Closely Related Tanacetum-Family Plants.</title>
        <authorList>
            <person name="Yamashiro T."/>
            <person name="Shiraishi A."/>
            <person name="Nakayama K."/>
            <person name="Satake H."/>
        </authorList>
    </citation>
    <scope>NUCLEOTIDE SEQUENCE</scope>
</reference>
<dbReference type="EMBL" id="BQNB010017932">
    <property type="protein sequence ID" value="GJT68821.1"/>
    <property type="molecule type" value="Genomic_DNA"/>
</dbReference>
<reference evidence="1" key="2">
    <citation type="submission" date="2022-01" db="EMBL/GenBank/DDBJ databases">
        <authorList>
            <person name="Yamashiro T."/>
            <person name="Shiraishi A."/>
            <person name="Satake H."/>
            <person name="Nakayama K."/>
        </authorList>
    </citation>
    <scope>NUCLEOTIDE SEQUENCE</scope>
</reference>
<comment type="caution">
    <text evidence="1">The sequence shown here is derived from an EMBL/GenBank/DDBJ whole genome shotgun (WGS) entry which is preliminary data.</text>
</comment>
<proteinExistence type="predicted"/>
<name>A0ABQ5FZL9_9ASTR</name>
<evidence type="ECO:0008006" key="3">
    <source>
        <dbReference type="Google" id="ProtNLM"/>
    </source>
</evidence>
<keyword evidence="2" id="KW-1185">Reference proteome</keyword>
<organism evidence="1 2">
    <name type="scientific">Tanacetum coccineum</name>
    <dbReference type="NCBI Taxonomy" id="301880"/>
    <lineage>
        <taxon>Eukaryota</taxon>
        <taxon>Viridiplantae</taxon>
        <taxon>Streptophyta</taxon>
        <taxon>Embryophyta</taxon>
        <taxon>Tracheophyta</taxon>
        <taxon>Spermatophyta</taxon>
        <taxon>Magnoliopsida</taxon>
        <taxon>eudicotyledons</taxon>
        <taxon>Gunneridae</taxon>
        <taxon>Pentapetalae</taxon>
        <taxon>asterids</taxon>
        <taxon>campanulids</taxon>
        <taxon>Asterales</taxon>
        <taxon>Asteraceae</taxon>
        <taxon>Asteroideae</taxon>
        <taxon>Anthemideae</taxon>
        <taxon>Anthemidinae</taxon>
        <taxon>Tanacetum</taxon>
    </lineage>
</organism>
<evidence type="ECO:0000313" key="2">
    <source>
        <dbReference type="Proteomes" id="UP001151760"/>
    </source>
</evidence>
<gene>
    <name evidence="1" type="ORF">Tco_1020301</name>
</gene>